<dbReference type="STRING" id="1160497.A0A1L9VS18"/>
<dbReference type="VEuPathDB" id="FungiDB:ASPGLDRAFT_44554"/>
<evidence type="ECO:0000256" key="2">
    <source>
        <dbReference type="SAM" id="Phobius"/>
    </source>
</evidence>
<evidence type="ECO:0000256" key="1">
    <source>
        <dbReference type="SAM" id="MobiDB-lite"/>
    </source>
</evidence>
<feature type="region of interest" description="Disordered" evidence="1">
    <location>
        <begin position="148"/>
        <end position="176"/>
    </location>
</feature>
<dbReference type="AlphaFoldDB" id="A0A1L9VS18"/>
<sequence length="215" mass="23105">MRKGKARASAASHGQDGLSSSTMTATSSVTASFRGEGSYTSSRIEEGYASSQTLSLEVEEQDHSATERGSSPTAANEEDVQGNTHRKALWLGGWADPQSLASVRSLRPLYPRFPIKSVGERVGPVNREDGNAQLRHLASAGYVGIEASTKGSSQRGGNITRQRKRAKQGEQNPRTSTPVDIMKQIIPKVSAFLSLLSHFLFAAYTLSRLVLSGIL</sequence>
<organism evidence="3 4">
    <name type="scientific">Aspergillus glaucus CBS 516.65</name>
    <dbReference type="NCBI Taxonomy" id="1160497"/>
    <lineage>
        <taxon>Eukaryota</taxon>
        <taxon>Fungi</taxon>
        <taxon>Dikarya</taxon>
        <taxon>Ascomycota</taxon>
        <taxon>Pezizomycotina</taxon>
        <taxon>Eurotiomycetes</taxon>
        <taxon>Eurotiomycetidae</taxon>
        <taxon>Eurotiales</taxon>
        <taxon>Aspergillaceae</taxon>
        <taxon>Aspergillus</taxon>
        <taxon>Aspergillus subgen. Aspergillus</taxon>
    </lineage>
</organism>
<dbReference type="RefSeq" id="XP_022403394.1">
    <property type="nucleotide sequence ID" value="XM_022546050.1"/>
</dbReference>
<keyword evidence="2" id="KW-0812">Transmembrane</keyword>
<evidence type="ECO:0000313" key="3">
    <source>
        <dbReference type="EMBL" id="OJJ86705.1"/>
    </source>
</evidence>
<accession>A0A1L9VS18</accession>
<feature type="compositionally biased region" description="Low complexity" evidence="1">
    <location>
        <begin position="19"/>
        <end position="32"/>
    </location>
</feature>
<keyword evidence="4" id="KW-1185">Reference proteome</keyword>
<proteinExistence type="predicted"/>
<keyword evidence="2" id="KW-0472">Membrane</keyword>
<reference evidence="4" key="1">
    <citation type="journal article" date="2017" name="Genome Biol.">
        <title>Comparative genomics reveals high biological diversity and specific adaptations in the industrially and medically important fungal genus Aspergillus.</title>
        <authorList>
            <person name="de Vries R.P."/>
            <person name="Riley R."/>
            <person name="Wiebenga A."/>
            <person name="Aguilar-Osorio G."/>
            <person name="Amillis S."/>
            <person name="Uchima C.A."/>
            <person name="Anderluh G."/>
            <person name="Asadollahi M."/>
            <person name="Askin M."/>
            <person name="Barry K."/>
            <person name="Battaglia E."/>
            <person name="Bayram O."/>
            <person name="Benocci T."/>
            <person name="Braus-Stromeyer S.A."/>
            <person name="Caldana C."/>
            <person name="Canovas D."/>
            <person name="Cerqueira G.C."/>
            <person name="Chen F."/>
            <person name="Chen W."/>
            <person name="Choi C."/>
            <person name="Clum A."/>
            <person name="Dos Santos R.A."/>
            <person name="Damasio A.R."/>
            <person name="Diallinas G."/>
            <person name="Emri T."/>
            <person name="Fekete E."/>
            <person name="Flipphi M."/>
            <person name="Freyberg S."/>
            <person name="Gallo A."/>
            <person name="Gournas C."/>
            <person name="Habgood R."/>
            <person name="Hainaut M."/>
            <person name="Harispe M.L."/>
            <person name="Henrissat B."/>
            <person name="Hilden K.S."/>
            <person name="Hope R."/>
            <person name="Hossain A."/>
            <person name="Karabika E."/>
            <person name="Karaffa L."/>
            <person name="Karanyi Z."/>
            <person name="Krasevec N."/>
            <person name="Kuo A."/>
            <person name="Kusch H."/>
            <person name="LaButti K."/>
            <person name="Lagendijk E.L."/>
            <person name="Lapidus A."/>
            <person name="Levasseur A."/>
            <person name="Lindquist E."/>
            <person name="Lipzen A."/>
            <person name="Logrieco A.F."/>
            <person name="MacCabe A."/>
            <person name="Maekelae M.R."/>
            <person name="Malavazi I."/>
            <person name="Melin P."/>
            <person name="Meyer V."/>
            <person name="Mielnichuk N."/>
            <person name="Miskei M."/>
            <person name="Molnar A.P."/>
            <person name="Mule G."/>
            <person name="Ngan C.Y."/>
            <person name="Orejas M."/>
            <person name="Orosz E."/>
            <person name="Ouedraogo J.P."/>
            <person name="Overkamp K.M."/>
            <person name="Park H.-S."/>
            <person name="Perrone G."/>
            <person name="Piumi F."/>
            <person name="Punt P.J."/>
            <person name="Ram A.F."/>
            <person name="Ramon A."/>
            <person name="Rauscher S."/>
            <person name="Record E."/>
            <person name="Riano-Pachon D.M."/>
            <person name="Robert V."/>
            <person name="Roehrig J."/>
            <person name="Ruller R."/>
            <person name="Salamov A."/>
            <person name="Salih N.S."/>
            <person name="Samson R.A."/>
            <person name="Sandor E."/>
            <person name="Sanguinetti M."/>
            <person name="Schuetze T."/>
            <person name="Sepcic K."/>
            <person name="Shelest E."/>
            <person name="Sherlock G."/>
            <person name="Sophianopoulou V."/>
            <person name="Squina F.M."/>
            <person name="Sun H."/>
            <person name="Susca A."/>
            <person name="Todd R.B."/>
            <person name="Tsang A."/>
            <person name="Unkles S.E."/>
            <person name="van de Wiele N."/>
            <person name="van Rossen-Uffink D."/>
            <person name="Oliveira J.V."/>
            <person name="Vesth T.C."/>
            <person name="Visser J."/>
            <person name="Yu J.-H."/>
            <person name="Zhou M."/>
            <person name="Andersen M.R."/>
            <person name="Archer D.B."/>
            <person name="Baker S.E."/>
            <person name="Benoit I."/>
            <person name="Brakhage A.A."/>
            <person name="Braus G.H."/>
            <person name="Fischer R."/>
            <person name="Frisvad J.C."/>
            <person name="Goldman G.H."/>
            <person name="Houbraken J."/>
            <person name="Oakley B."/>
            <person name="Pocsi I."/>
            <person name="Scazzocchio C."/>
            <person name="Seiboth B."/>
            <person name="vanKuyk P.A."/>
            <person name="Wortman J."/>
            <person name="Dyer P.S."/>
            <person name="Grigoriev I.V."/>
        </authorList>
    </citation>
    <scope>NUCLEOTIDE SEQUENCE [LARGE SCALE GENOMIC DNA]</scope>
    <source>
        <strain evidence="4">CBS 516.65</strain>
    </source>
</reference>
<feature type="region of interest" description="Disordered" evidence="1">
    <location>
        <begin position="1"/>
        <end position="82"/>
    </location>
</feature>
<protein>
    <submittedName>
        <fullName evidence="3">Uncharacterized protein</fullName>
    </submittedName>
</protein>
<name>A0A1L9VS18_ASPGL</name>
<keyword evidence="2" id="KW-1133">Transmembrane helix</keyword>
<dbReference type="Proteomes" id="UP000184300">
    <property type="component" value="Unassembled WGS sequence"/>
</dbReference>
<evidence type="ECO:0000313" key="4">
    <source>
        <dbReference type="Proteomes" id="UP000184300"/>
    </source>
</evidence>
<dbReference type="EMBL" id="KV878892">
    <property type="protein sequence ID" value="OJJ86705.1"/>
    <property type="molecule type" value="Genomic_DNA"/>
</dbReference>
<feature type="compositionally biased region" description="Polar residues" evidence="1">
    <location>
        <begin position="149"/>
        <end position="160"/>
    </location>
</feature>
<gene>
    <name evidence="3" type="ORF">ASPGLDRAFT_44554</name>
</gene>
<dbReference type="GeneID" id="34462311"/>
<feature type="transmembrane region" description="Helical" evidence="2">
    <location>
        <begin position="191"/>
        <end position="211"/>
    </location>
</feature>